<name>A0A1G4J019_9SACH</name>
<keyword evidence="4" id="KW-0547">Nucleotide-binding</keyword>
<dbReference type="Gene3D" id="3.40.50.300">
    <property type="entry name" value="P-loop containing nucleotide triphosphate hydrolases"/>
    <property type="match status" value="2"/>
</dbReference>
<dbReference type="GO" id="GO:0140359">
    <property type="term" value="F:ABC-type transporter activity"/>
    <property type="evidence" value="ECO:0007669"/>
    <property type="project" value="InterPro"/>
</dbReference>
<feature type="transmembrane region" description="Helical" evidence="8">
    <location>
        <begin position="574"/>
        <end position="594"/>
    </location>
</feature>
<feature type="transmembrane region" description="Helical" evidence="8">
    <location>
        <begin position="461"/>
        <end position="486"/>
    </location>
</feature>
<evidence type="ECO:0000256" key="6">
    <source>
        <dbReference type="ARBA" id="ARBA00022989"/>
    </source>
</evidence>
<dbReference type="GO" id="GO:0016020">
    <property type="term" value="C:membrane"/>
    <property type="evidence" value="ECO:0007669"/>
    <property type="project" value="UniProtKB-SubCell"/>
</dbReference>
<dbReference type="InterPro" id="IPR003439">
    <property type="entry name" value="ABC_transporter-like_ATP-bd"/>
</dbReference>
<evidence type="ECO:0000259" key="9">
    <source>
        <dbReference type="PROSITE" id="PS50893"/>
    </source>
</evidence>
<evidence type="ECO:0000256" key="3">
    <source>
        <dbReference type="ARBA" id="ARBA00022692"/>
    </source>
</evidence>
<dbReference type="PROSITE" id="PS50818">
    <property type="entry name" value="INTEIN_C_TER"/>
    <property type="match status" value="1"/>
</dbReference>
<feature type="transmembrane region" description="Helical" evidence="8">
    <location>
        <begin position="1086"/>
        <end position="1106"/>
    </location>
</feature>
<evidence type="ECO:0000313" key="11">
    <source>
        <dbReference type="Proteomes" id="UP000189911"/>
    </source>
</evidence>
<dbReference type="EMBL" id="LT598450">
    <property type="protein sequence ID" value="SCU82895.1"/>
    <property type="molecule type" value="Genomic_DNA"/>
</dbReference>
<dbReference type="InterPro" id="IPR050352">
    <property type="entry name" value="ABCG_transporters"/>
</dbReference>
<dbReference type="OrthoDB" id="66620at2759"/>
<evidence type="ECO:0000256" key="8">
    <source>
        <dbReference type="SAM" id="Phobius"/>
    </source>
</evidence>
<dbReference type="PROSITE" id="PS50893">
    <property type="entry name" value="ABC_TRANSPORTER_2"/>
    <property type="match status" value="2"/>
</dbReference>
<keyword evidence="2" id="KW-0813">Transport</keyword>
<keyword evidence="7 8" id="KW-0472">Membrane</keyword>
<dbReference type="InterPro" id="IPR003593">
    <property type="entry name" value="AAA+_ATPase"/>
</dbReference>
<dbReference type="InterPro" id="IPR017871">
    <property type="entry name" value="ABC_transporter-like_CS"/>
</dbReference>
<dbReference type="PROSITE" id="PS00211">
    <property type="entry name" value="ABC_TRANSPORTER_1"/>
    <property type="match status" value="1"/>
</dbReference>
<reference evidence="11" key="1">
    <citation type="submission" date="2016-03" db="EMBL/GenBank/DDBJ databases">
        <authorList>
            <person name="Devillers Hugo."/>
        </authorList>
    </citation>
    <scope>NUCLEOTIDE SEQUENCE [LARGE SCALE GENOMIC DNA]</scope>
</reference>
<keyword evidence="3 8" id="KW-0812">Transmembrane</keyword>
<feature type="transmembrane region" description="Helical" evidence="8">
    <location>
        <begin position="1113"/>
        <end position="1137"/>
    </location>
</feature>
<dbReference type="Pfam" id="PF00005">
    <property type="entry name" value="ABC_tran"/>
    <property type="match status" value="2"/>
</dbReference>
<dbReference type="InterPro" id="IPR013525">
    <property type="entry name" value="ABC2_TM"/>
</dbReference>
<evidence type="ECO:0000256" key="1">
    <source>
        <dbReference type="ARBA" id="ARBA00004141"/>
    </source>
</evidence>
<feature type="transmembrane region" description="Helical" evidence="8">
    <location>
        <begin position="1143"/>
        <end position="1164"/>
    </location>
</feature>
<feature type="transmembrane region" description="Helical" evidence="8">
    <location>
        <begin position="1173"/>
        <end position="1191"/>
    </location>
</feature>
<proteinExistence type="predicted"/>
<dbReference type="Pfam" id="PF01061">
    <property type="entry name" value="ABC2_membrane"/>
    <property type="match status" value="2"/>
</dbReference>
<gene>
    <name evidence="10" type="ORF">LANO_0B07778G</name>
</gene>
<dbReference type="Proteomes" id="UP000189911">
    <property type="component" value="Chromosome B"/>
</dbReference>
<accession>A0A1G4J019</accession>
<dbReference type="SMART" id="SM00382">
    <property type="entry name" value="AAA"/>
    <property type="match status" value="2"/>
</dbReference>
<sequence>MDTQLVENELSFATARRVSLEVSNLSVLASKDVPIVRDISMKINSGSIMAIIGGSGSGKTTLLNVLASKMSKSLRQTGSFSFIPESVDKEHIRDDITTAYLTQQDILSARLTCRETLQYASALKLRESKAERRKLVEELIAELGLRDCADTLVGDSRHPGLSGGEKRRLSIGVQMISNPSLLFLDEPTTGLDAYSAYLVVKTLRKLSHKGGRTFIMSIHQPRSDIIFLLDQVCILSRGFNVYCDDVNNMVPYFRELGFEAPPHANPADYFIDICSVDSRSPQLMQQTQNRLDELIKNWKAHQRLPEACPALQNAKVKPTMPSVSFLNQVRVLTERSIKLNMRDPTTMVALLFEPVVIGVITGWIFFKPDATSLKGVRTITSALYSAAALQGYLFLLFEIYRLCEQDIKIYDRERAEGCVTPWSFIMARRLANFVFEDLAIPFLFSIVTFFMYGLSVNAKSFFVYFSVVLLVHQCSASFALLSVAISRDFSQASLVGNLNYTLQSMACGFFVNAKTMPVYVRWTKYITYLWYSFGALISNQFTDFACEAEGQQSCAGNMVLETLGYPRFWRTTPVIIVFCWSVAFYICAITILYWKTVDVSLAKRVKTKKNAQGGIKKVETGTETNRLETDMEANTLEAAAACREAITIKIRGVSLKVHKRRLPSIKSKRGGSRDCISILNDINAVFKPNAINAIMGPSGSGKSTLLNLLSGKLKSTFLEFFETEGNIHFNDNQVSQHVFKNMCSFVPQDDDHLLAQLTVKETLSFAAELRLHHISPAARNLRVDELISELGLNHCEDTLVGNELIKGISGGEKRRVSMGIHLLTDPPILLLDEPTSGLDSFTSFKVLEVLANISQKPGKTVILTIHQPRAEMFKQLGNILLLAKGGRVAYNGCPFDMVAYFGHLGFECPPFTNVADYFLDIISVNTQNDINEAKSRERVSSLLSSWDQQMKEVSEFSIDSNDSLKYNGFIHQEHTRHKASFRVAYQVCVRRQFKTITRNMESLGARLAQIPGVGIILALFFAPVKHNYASVSNRLGLVQQSTALYFTGMLTNLACYPGERNYFYQEFDDGVYGVTPFFLGYMTIELPMAALASSLYAVFTVLVCGLNRSASNFFVTMYCSVIISTCGEALGIITNTLFTTPGFVVNVVSILLTIGCVMSGLLSLQMSRVLRGFNYMSPVNYTAMIMINYAFPGDLRLTCSDGGRNADGSCLFSTGTQVLESYGLEHNTSTYLGITICVWFVYRLIAYLTLRAKLEWIKW</sequence>
<feature type="transmembrane region" description="Helical" evidence="8">
    <location>
        <begin position="433"/>
        <end position="455"/>
    </location>
</feature>
<dbReference type="GO" id="GO:0016887">
    <property type="term" value="F:ATP hydrolysis activity"/>
    <property type="evidence" value="ECO:0007669"/>
    <property type="project" value="InterPro"/>
</dbReference>
<dbReference type="InterPro" id="IPR027417">
    <property type="entry name" value="P-loop_NTPase"/>
</dbReference>
<evidence type="ECO:0000256" key="7">
    <source>
        <dbReference type="ARBA" id="ARBA00023136"/>
    </source>
</evidence>
<organism evidence="10 11">
    <name type="scientific">Lachancea nothofagi CBS 11611</name>
    <dbReference type="NCBI Taxonomy" id="1266666"/>
    <lineage>
        <taxon>Eukaryota</taxon>
        <taxon>Fungi</taxon>
        <taxon>Dikarya</taxon>
        <taxon>Ascomycota</taxon>
        <taxon>Saccharomycotina</taxon>
        <taxon>Saccharomycetes</taxon>
        <taxon>Saccharomycetales</taxon>
        <taxon>Saccharomycetaceae</taxon>
        <taxon>Lachancea</taxon>
    </lineage>
</organism>
<keyword evidence="5" id="KW-0067">ATP-binding</keyword>
<dbReference type="PANTHER" id="PTHR48041">
    <property type="entry name" value="ABC TRANSPORTER G FAMILY MEMBER 28"/>
    <property type="match status" value="1"/>
</dbReference>
<feature type="transmembrane region" description="Helical" evidence="8">
    <location>
        <begin position="1231"/>
        <end position="1250"/>
    </location>
</feature>
<dbReference type="AlphaFoldDB" id="A0A1G4J019"/>
<dbReference type="PANTHER" id="PTHR48041:SF119">
    <property type="entry name" value="ROA1P"/>
    <property type="match status" value="1"/>
</dbReference>
<evidence type="ECO:0000313" key="10">
    <source>
        <dbReference type="EMBL" id="SCU82895.1"/>
    </source>
</evidence>
<protein>
    <submittedName>
        <fullName evidence="10">LANO_0B07778g1_1</fullName>
    </submittedName>
</protein>
<keyword evidence="11" id="KW-1185">Reference proteome</keyword>
<dbReference type="InterPro" id="IPR030934">
    <property type="entry name" value="Intein_C"/>
</dbReference>
<feature type="transmembrane region" description="Helical" evidence="8">
    <location>
        <begin position="1003"/>
        <end position="1024"/>
    </location>
</feature>
<comment type="subcellular location">
    <subcellularLocation>
        <location evidence="1">Membrane</location>
        <topology evidence="1">Multi-pass membrane protein</topology>
    </subcellularLocation>
</comment>
<feature type="transmembrane region" description="Helical" evidence="8">
    <location>
        <begin position="378"/>
        <end position="400"/>
    </location>
</feature>
<keyword evidence="6 8" id="KW-1133">Transmembrane helix</keyword>
<feature type="domain" description="ABC transporter" evidence="9">
    <location>
        <begin position="20"/>
        <end position="262"/>
    </location>
</feature>
<dbReference type="InterPro" id="IPR043926">
    <property type="entry name" value="ABCG_dom"/>
</dbReference>
<feature type="domain" description="ABC transporter" evidence="9">
    <location>
        <begin position="660"/>
        <end position="910"/>
    </location>
</feature>
<dbReference type="GO" id="GO:0005524">
    <property type="term" value="F:ATP binding"/>
    <property type="evidence" value="ECO:0007669"/>
    <property type="project" value="UniProtKB-KW"/>
</dbReference>
<dbReference type="SUPFAM" id="SSF52540">
    <property type="entry name" value="P-loop containing nucleoside triphosphate hydrolases"/>
    <property type="match status" value="2"/>
</dbReference>
<evidence type="ECO:0000256" key="2">
    <source>
        <dbReference type="ARBA" id="ARBA00022448"/>
    </source>
</evidence>
<feature type="transmembrane region" description="Helical" evidence="8">
    <location>
        <begin position="345"/>
        <end position="366"/>
    </location>
</feature>
<evidence type="ECO:0000256" key="4">
    <source>
        <dbReference type="ARBA" id="ARBA00022741"/>
    </source>
</evidence>
<dbReference type="Pfam" id="PF19055">
    <property type="entry name" value="ABC2_membrane_7"/>
    <property type="match status" value="2"/>
</dbReference>
<evidence type="ECO:0000256" key="5">
    <source>
        <dbReference type="ARBA" id="ARBA00022840"/>
    </source>
</evidence>